<evidence type="ECO:0000256" key="1">
    <source>
        <dbReference type="ARBA" id="ARBA00010547"/>
    </source>
</evidence>
<dbReference type="GO" id="GO:0031145">
    <property type="term" value="P:anaphase-promoting complex-dependent catabolic process"/>
    <property type="evidence" value="ECO:0007669"/>
    <property type="project" value="TreeGrafter"/>
</dbReference>
<evidence type="ECO:0000256" key="5">
    <source>
        <dbReference type="ARBA" id="ARBA00023306"/>
    </source>
</evidence>
<evidence type="ECO:0000256" key="4">
    <source>
        <dbReference type="ARBA" id="ARBA00022776"/>
    </source>
</evidence>
<dbReference type="OrthoDB" id="26401at2759"/>
<feature type="compositionally biased region" description="Polar residues" evidence="6">
    <location>
        <begin position="102"/>
        <end position="124"/>
    </location>
</feature>
<dbReference type="InterPro" id="IPR046794">
    <property type="entry name" value="Apc1_MidN"/>
</dbReference>
<feature type="domain" description="Anaphase-promoting complex subunit 1 middle" evidence="8">
    <location>
        <begin position="957"/>
        <end position="1170"/>
    </location>
</feature>
<dbReference type="Pfam" id="PF21282">
    <property type="entry name" value="APC1_3rd"/>
    <property type="match status" value="1"/>
</dbReference>
<dbReference type="Gene3D" id="1.25.10.10">
    <property type="entry name" value="Leucine-rich Repeat Variant"/>
    <property type="match status" value="1"/>
</dbReference>
<keyword evidence="5" id="KW-0131">Cell cycle</keyword>
<dbReference type="FunFam" id="1.25.10.10:FF:000400">
    <property type="entry name" value="20S cyclosome subunit (APC1/BimE), putative"/>
    <property type="match status" value="1"/>
</dbReference>
<dbReference type="GO" id="GO:0051301">
    <property type="term" value="P:cell division"/>
    <property type="evidence" value="ECO:0007669"/>
    <property type="project" value="UniProtKB-KW"/>
</dbReference>
<dbReference type="GO" id="GO:0007091">
    <property type="term" value="P:metaphase/anaphase transition of mitotic cell cycle"/>
    <property type="evidence" value="ECO:0007669"/>
    <property type="project" value="TreeGrafter"/>
</dbReference>
<evidence type="ECO:0000256" key="3">
    <source>
        <dbReference type="ARBA" id="ARBA00022737"/>
    </source>
</evidence>
<dbReference type="Pfam" id="PF20518">
    <property type="entry name" value="Apc1_MidN"/>
    <property type="match status" value="1"/>
</dbReference>
<keyword evidence="3" id="KW-0677">Repeat</keyword>
<feature type="compositionally biased region" description="Basic residues" evidence="6">
    <location>
        <begin position="234"/>
        <end position="250"/>
    </location>
</feature>
<feature type="region of interest" description="Disordered" evidence="6">
    <location>
        <begin position="213"/>
        <end position="264"/>
    </location>
</feature>
<accession>A0A9P4M4J6</accession>
<comment type="similarity">
    <text evidence="1">Belongs to the APC1 family.</text>
</comment>
<feature type="region of interest" description="Disordered" evidence="6">
    <location>
        <begin position="840"/>
        <end position="871"/>
    </location>
</feature>
<evidence type="ECO:0000256" key="2">
    <source>
        <dbReference type="ARBA" id="ARBA00022618"/>
    </source>
</evidence>
<evidence type="ECO:0000259" key="9">
    <source>
        <dbReference type="Pfam" id="PF21282"/>
    </source>
</evidence>
<dbReference type="FunFam" id="1.25.10.10:FF:000435">
    <property type="entry name" value="Ubiquitin ligase subunit"/>
    <property type="match status" value="1"/>
</dbReference>
<dbReference type="GO" id="GO:0005680">
    <property type="term" value="C:anaphase-promoting complex"/>
    <property type="evidence" value="ECO:0007669"/>
    <property type="project" value="InterPro"/>
</dbReference>
<dbReference type="Pfam" id="PF12859">
    <property type="entry name" value="ANAPC1"/>
    <property type="match status" value="1"/>
</dbReference>
<dbReference type="PANTHER" id="PTHR12827">
    <property type="entry name" value="MEIOTIC CHECKPOINT REGULATOR TSG24 FAMILY MEMBER"/>
    <property type="match status" value="1"/>
</dbReference>
<feature type="domain" description="Anaphase-promoting complex subunit 1 beta-sandwich" evidence="9">
    <location>
        <begin position="1799"/>
        <end position="1894"/>
    </location>
</feature>
<evidence type="ECO:0000259" key="8">
    <source>
        <dbReference type="Pfam" id="PF20518"/>
    </source>
</evidence>
<dbReference type="PANTHER" id="PTHR12827:SF3">
    <property type="entry name" value="ANAPHASE-PROMOTING COMPLEX SUBUNIT 1"/>
    <property type="match status" value="1"/>
</dbReference>
<dbReference type="InterPro" id="IPR049255">
    <property type="entry name" value="Apc1_N"/>
</dbReference>
<keyword evidence="4" id="KW-0498">Mitosis</keyword>
<dbReference type="InterPro" id="IPR024990">
    <property type="entry name" value="Apc1"/>
</dbReference>
<keyword evidence="11" id="KW-1185">Reference proteome</keyword>
<feature type="compositionally biased region" description="Basic residues" evidence="6">
    <location>
        <begin position="850"/>
        <end position="860"/>
    </location>
</feature>
<reference evidence="10" key="1">
    <citation type="journal article" date="2020" name="Stud. Mycol.">
        <title>101 Dothideomycetes genomes: a test case for predicting lifestyles and emergence of pathogens.</title>
        <authorList>
            <person name="Haridas S."/>
            <person name="Albert R."/>
            <person name="Binder M."/>
            <person name="Bloem J."/>
            <person name="Labutti K."/>
            <person name="Salamov A."/>
            <person name="Andreopoulos B."/>
            <person name="Baker S."/>
            <person name="Barry K."/>
            <person name="Bills G."/>
            <person name="Bluhm B."/>
            <person name="Cannon C."/>
            <person name="Castanera R."/>
            <person name="Culley D."/>
            <person name="Daum C."/>
            <person name="Ezra D."/>
            <person name="Gonzalez J."/>
            <person name="Henrissat B."/>
            <person name="Kuo A."/>
            <person name="Liang C."/>
            <person name="Lipzen A."/>
            <person name="Lutzoni F."/>
            <person name="Magnuson J."/>
            <person name="Mondo S."/>
            <person name="Nolan M."/>
            <person name="Ohm R."/>
            <person name="Pangilinan J."/>
            <person name="Park H.-J."/>
            <person name="Ramirez L."/>
            <person name="Alfaro M."/>
            <person name="Sun H."/>
            <person name="Tritt A."/>
            <person name="Yoshinaga Y."/>
            <person name="Zwiers L.-H."/>
            <person name="Turgeon B."/>
            <person name="Goodwin S."/>
            <person name="Spatafora J."/>
            <person name="Crous P."/>
            <person name="Grigoriev I."/>
        </authorList>
    </citation>
    <scope>NUCLEOTIDE SEQUENCE</scope>
    <source>
        <strain evidence="10">CBS 133067</strain>
    </source>
</reference>
<feature type="compositionally biased region" description="Polar residues" evidence="6">
    <location>
        <begin position="514"/>
        <end position="527"/>
    </location>
</feature>
<proteinExistence type="inferred from homology"/>
<dbReference type="GO" id="GO:0070979">
    <property type="term" value="P:protein K11-linked ubiquitination"/>
    <property type="evidence" value="ECO:0007669"/>
    <property type="project" value="TreeGrafter"/>
</dbReference>
<name>A0A9P4M4J6_9PEZI</name>
<organism evidence="10 11">
    <name type="scientific">Rhizodiscina lignyota</name>
    <dbReference type="NCBI Taxonomy" id="1504668"/>
    <lineage>
        <taxon>Eukaryota</taxon>
        <taxon>Fungi</taxon>
        <taxon>Dikarya</taxon>
        <taxon>Ascomycota</taxon>
        <taxon>Pezizomycotina</taxon>
        <taxon>Dothideomycetes</taxon>
        <taxon>Pleosporomycetidae</taxon>
        <taxon>Aulographales</taxon>
        <taxon>Rhizodiscinaceae</taxon>
        <taxon>Rhizodiscina</taxon>
    </lineage>
</organism>
<comment type="caution">
    <text evidence="10">The sequence shown here is derived from an EMBL/GenBank/DDBJ whole genome shotgun (WGS) entry which is preliminary data.</text>
</comment>
<feature type="region of interest" description="Disordered" evidence="6">
    <location>
        <begin position="100"/>
        <end position="124"/>
    </location>
</feature>
<evidence type="ECO:0000259" key="7">
    <source>
        <dbReference type="Pfam" id="PF12859"/>
    </source>
</evidence>
<keyword evidence="2" id="KW-0132">Cell division</keyword>
<feature type="region of interest" description="Disordered" evidence="6">
    <location>
        <begin position="289"/>
        <end position="318"/>
    </location>
</feature>
<dbReference type="Proteomes" id="UP000799772">
    <property type="component" value="Unassembled WGS sequence"/>
</dbReference>
<evidence type="ECO:0000313" key="11">
    <source>
        <dbReference type="Proteomes" id="UP000799772"/>
    </source>
</evidence>
<evidence type="ECO:0008006" key="12">
    <source>
        <dbReference type="Google" id="ProtNLM"/>
    </source>
</evidence>
<dbReference type="EMBL" id="ML978129">
    <property type="protein sequence ID" value="KAF2096880.1"/>
    <property type="molecule type" value="Genomic_DNA"/>
</dbReference>
<evidence type="ECO:0000313" key="10">
    <source>
        <dbReference type="EMBL" id="KAF2096880.1"/>
    </source>
</evidence>
<feature type="compositionally biased region" description="Polar residues" evidence="6">
    <location>
        <begin position="455"/>
        <end position="487"/>
    </location>
</feature>
<dbReference type="GO" id="GO:0060090">
    <property type="term" value="F:molecular adaptor activity"/>
    <property type="evidence" value="ECO:0007669"/>
    <property type="project" value="TreeGrafter"/>
</dbReference>
<dbReference type="InterPro" id="IPR048971">
    <property type="entry name" value="Apc1_3rd"/>
</dbReference>
<sequence length="2044" mass="226088">MAALRSLGVHTPSALPYLIAEGILPAEPSERDYTWETFNDGGAQGLGEEEIVSTDYCVVYSTGGVVRKVFRFEVEEQKVQQAVLTWFPSEDGEFVDPKKAVRTSTDGVRSAPTSQGSAKAKTSFTTSLTVRQKPGYGTLPPDAPLALKGRTHAKTRGERTARALVVFLKFQAHVYFVRGSSHVVNLPFEVERAFPAPRGLILQRRLPTQDTIASTPALPSAPQNSFLSPEALQPKRRRPSSAQSHPRRLKDRGSGGSRASFALDDLVRSAKSPPADDLPRHYSLTDPLSEMGLVVSSPGTRAGQPRGRNVPSVRQSDPLHNDEEILYVSSGHELPGSSSKRKPLIFLVTANQARKVYVIYSADYIEQKSLAATTRKRSSSAGAKNRRRSSFVPGTGATTPAVRPRDQARESIGANAKPAQTRESSAHPTAEETFVSQLDPDYDSSRQPARESRRVSSLISRVDMSTNQDRSTFQDMASGHGNQTSSFGRRGPSFGAATSRTSLGGRKSYHRPSTPGSILSRQSLGNSSDEESVDQSMINSRLSVPGDDDDSFETITGDGLLTSPFQEPFDGLKKEFLLQKITEIPMDEPGSFSSWTKSEHLHRPRIFAVAAPTSIKSLTHDIHHLCLHIVQPPIHDHIEVIFNVHKIPPTSDEMDARGSYLPVLERSHRIQLDLDAIKITEHAVSRVLSLQNDPAGKPVFKMRTCWGQSLPATTLPVPNLNVFNPFALSDASTPSRRIIGRRRTLDSPKNLKGFAHVGSEGSFDVVENNDCRHRLQVQLGPRQFYLTTILEICTFVLPEGICDVLRACWWELCRMIEGPEEDKDWFALVTTLLALGVGHVRPPTTPGRSTKSRATSRSHRRESSLSSMASTSDADALQAMWARLKSRPGPKFWTSPAWSWSVDKKASKTAPDWTPGTAKSDLIISCIARARAFLSSETGSALLSPLYERGEQGRHDLPRILMALHLFREEQKLNILCHEQTSGSMRDIALVLGQLGRWLRWDGWSYSQGGYYDLEDAGERLYQFEDASISGYPAISPPPFESPPSIFEWVERSMNPEFHNRFPSLGIPLSQSRSHQLNVVIPKPLKKLASGLTPRTIAVVQYFERLKSSTPKSASQVELMAHCGIDRSMIETLPESVLAPLKEALVRCEANPPTTWNAALLKLIGRDDLNRLSEFGKDPLRDLPSAVSLQTDSLQTFPNHAIRDIHTICQAAEQAEPANFTPELERHRIAQLIFNEDRRYWEAEKLLNTLRPAVAECIPDPSWSDAEVLEAQKGIVQWVMVRTFSLASGQSMFYFDSKRPLITEKFHIHGYNMSCLMRPMNITVSAERLQFTEEKYGWAWFHAGVSAGLAVSKHAEGIDTSWVVFNKPADLSNRHAGLLLGLGLNGHLRSIAKWLSFKYLTPKHTMTSIGLLLGLSVSFLGSMDTLVTRLLSVHITRMLPPGAAELNLSQLTQTTGLMGIGMLYYATQHRRMSEIMLSEIEHAEVESTSESPDNLRDESYRLAAGFALGFINLGKGADLRGLHDMRVVERLLAVAVGPRPVDLVHILDQATAGAVIAIALIFMKTHDKTVARRVDVPDTLPQFDYVRPDILLLRTLARHLIMWDDIKPSEKWIQRNLPPAFSSRSLLSTINSLKSEHLPFYNILAGLLWAVSLKYAGSGSIQIRDFLITYLDIFIRIAHLPAHRYDARLTRNTVRNCQDLVALSCATVMAGTGDLVVFRRLRRLHGRVNPEITYGSHMAAHMALGILFLAGGGYTFGTSNLAVASLILSFYPLYPSDVTDNRSHLQAFRHFWVLAAEARTLVVRDLDTKRAITMPLTVRMKPGIDLGYINDEGKDSFDEHVLHRQAPCLLPDLSHIAQITTVGNEYWPVTFDFASNPSHLAAFRANQTVFVRRRPASAAHSSVFSSALVALNDSQNARMGKVMWEWIFQLPVFDGFEQALWGLVLPSPSLSSASSGGDAGAGTAGGPVLDMGPTVVDERLRLLSVARRGTRADQLRDLKAIFAWAEEMASGSEGGRLAWLGKGTVEGLKKIVEDRGRAITESKG</sequence>
<feature type="region of interest" description="Disordered" evidence="6">
    <location>
        <begin position="371"/>
        <end position="536"/>
    </location>
</feature>
<gene>
    <name evidence="10" type="ORF">NA57DRAFT_42971</name>
</gene>
<feature type="compositionally biased region" description="Basic residues" evidence="6">
    <location>
        <begin position="374"/>
        <end position="389"/>
    </location>
</feature>
<evidence type="ECO:0000256" key="6">
    <source>
        <dbReference type="SAM" id="MobiDB-lite"/>
    </source>
</evidence>
<feature type="domain" description="Anaphase-promoting complex subunit 1 N-terminal" evidence="7">
    <location>
        <begin position="29"/>
        <end position="832"/>
    </location>
</feature>
<dbReference type="InterPro" id="IPR011989">
    <property type="entry name" value="ARM-like"/>
</dbReference>
<protein>
    <recommendedName>
        <fullName evidence="12">Anaphase-promoting complex subunit 1</fullName>
    </recommendedName>
</protein>